<organism evidence="1 2">
    <name type="scientific">Deinococcus aquiradiocola</name>
    <dbReference type="NCBI Taxonomy" id="393059"/>
    <lineage>
        <taxon>Bacteria</taxon>
        <taxon>Thermotogati</taxon>
        <taxon>Deinococcota</taxon>
        <taxon>Deinococci</taxon>
        <taxon>Deinococcales</taxon>
        <taxon>Deinococcaceae</taxon>
        <taxon>Deinococcus</taxon>
    </lineage>
</organism>
<keyword evidence="2" id="KW-1185">Reference proteome</keyword>
<accession>A0A917PPR5</accession>
<reference evidence="1" key="1">
    <citation type="journal article" date="2014" name="Int. J. Syst. Evol. Microbiol.">
        <title>Complete genome sequence of Corynebacterium casei LMG S-19264T (=DSM 44701T), isolated from a smear-ripened cheese.</title>
        <authorList>
            <consortium name="US DOE Joint Genome Institute (JGI-PGF)"/>
            <person name="Walter F."/>
            <person name="Albersmeier A."/>
            <person name="Kalinowski J."/>
            <person name="Ruckert C."/>
        </authorList>
    </citation>
    <scope>NUCLEOTIDE SEQUENCE</scope>
    <source>
        <strain evidence="1">JCM 14371</strain>
    </source>
</reference>
<dbReference type="EMBL" id="BMOE01000017">
    <property type="protein sequence ID" value="GGJ87266.1"/>
    <property type="molecule type" value="Genomic_DNA"/>
</dbReference>
<sequence>MQHPTSGYRLLYQALKAQGEEIGLHKIRVALEGTHMTAPGCLSRL</sequence>
<dbReference type="Proteomes" id="UP000635726">
    <property type="component" value="Unassembled WGS sequence"/>
</dbReference>
<evidence type="ECO:0000313" key="2">
    <source>
        <dbReference type="Proteomes" id="UP000635726"/>
    </source>
</evidence>
<proteinExistence type="predicted"/>
<dbReference type="AlphaFoldDB" id="A0A917PPR5"/>
<reference evidence="1" key="2">
    <citation type="submission" date="2020-09" db="EMBL/GenBank/DDBJ databases">
        <authorList>
            <person name="Sun Q."/>
            <person name="Ohkuma M."/>
        </authorList>
    </citation>
    <scope>NUCLEOTIDE SEQUENCE</scope>
    <source>
        <strain evidence="1">JCM 14371</strain>
    </source>
</reference>
<name>A0A917PPR5_9DEIO</name>
<protein>
    <submittedName>
        <fullName evidence="1">Uncharacterized protein</fullName>
    </submittedName>
</protein>
<comment type="caution">
    <text evidence="1">The sequence shown here is derived from an EMBL/GenBank/DDBJ whole genome shotgun (WGS) entry which is preliminary data.</text>
</comment>
<evidence type="ECO:0000313" key="1">
    <source>
        <dbReference type="EMBL" id="GGJ87266.1"/>
    </source>
</evidence>
<gene>
    <name evidence="1" type="ORF">GCM10008939_34150</name>
</gene>